<dbReference type="PANTHER" id="PTHR42648">
    <property type="entry name" value="TRANSPOSASE, PUTATIVE-RELATED"/>
    <property type="match status" value="1"/>
</dbReference>
<dbReference type="SUPFAM" id="SSF53098">
    <property type="entry name" value="Ribonuclease H-like"/>
    <property type="match status" value="1"/>
</dbReference>
<dbReference type="InterPro" id="IPR012337">
    <property type="entry name" value="RNaseH-like_sf"/>
</dbReference>
<organism evidence="2">
    <name type="scientific">Vitis vinifera</name>
    <name type="common">Grape</name>
    <dbReference type="NCBI Taxonomy" id="29760"/>
    <lineage>
        <taxon>Eukaryota</taxon>
        <taxon>Viridiplantae</taxon>
        <taxon>Streptophyta</taxon>
        <taxon>Embryophyta</taxon>
        <taxon>Tracheophyta</taxon>
        <taxon>Spermatophyta</taxon>
        <taxon>Magnoliopsida</taxon>
        <taxon>eudicotyledons</taxon>
        <taxon>Gunneridae</taxon>
        <taxon>Pentapetalae</taxon>
        <taxon>rosids</taxon>
        <taxon>Vitales</taxon>
        <taxon>Vitaceae</taxon>
        <taxon>Viteae</taxon>
        <taxon>Vitis</taxon>
    </lineage>
</organism>
<dbReference type="GO" id="GO:0003676">
    <property type="term" value="F:nucleic acid binding"/>
    <property type="evidence" value="ECO:0007669"/>
    <property type="project" value="InterPro"/>
</dbReference>
<name>A5APW8_VITVI</name>
<evidence type="ECO:0000256" key="1">
    <source>
        <dbReference type="SAM" id="SignalP"/>
    </source>
</evidence>
<dbReference type="InterPro" id="IPR036397">
    <property type="entry name" value="RNaseH_sf"/>
</dbReference>
<evidence type="ECO:0000313" key="2">
    <source>
        <dbReference type="EMBL" id="CAN69282.1"/>
    </source>
</evidence>
<reference evidence="2" key="1">
    <citation type="journal article" date="2007" name="PLoS ONE">
        <title>The first genome sequence of an elite grapevine cultivar (Pinot noir Vitis vinifera L.): coping with a highly heterozygous genome.</title>
        <authorList>
            <person name="Velasco R."/>
            <person name="Zharkikh A."/>
            <person name="Troggio M."/>
            <person name="Cartwright D.A."/>
            <person name="Cestaro A."/>
            <person name="Pruss D."/>
            <person name="Pindo M."/>
            <person name="FitzGerald L.M."/>
            <person name="Vezzulli S."/>
            <person name="Reid J."/>
            <person name="Malacarne G."/>
            <person name="Iliev D."/>
            <person name="Coppola G."/>
            <person name="Wardell B."/>
            <person name="Micheletti D."/>
            <person name="Macalma T."/>
            <person name="Facci M."/>
            <person name="Mitchell J.T."/>
            <person name="Perazzolli M."/>
            <person name="Eldredge G."/>
            <person name="Gatto P."/>
            <person name="Oyzerski R."/>
            <person name="Moretto M."/>
            <person name="Gutin N."/>
            <person name="Stefanini M."/>
            <person name="Chen Y."/>
            <person name="Segala C."/>
            <person name="Davenport C."/>
            <person name="Dematte L."/>
            <person name="Mraz A."/>
            <person name="Battilana J."/>
            <person name="Stormo K."/>
            <person name="Costa F."/>
            <person name="Tao Q."/>
            <person name="Si-Ammour A."/>
            <person name="Harkins T."/>
            <person name="Lackey A."/>
            <person name="Perbost C."/>
            <person name="Taillon B."/>
            <person name="Stella A."/>
            <person name="Solovyev V."/>
            <person name="Fawcett J.A."/>
            <person name="Sterck L."/>
            <person name="Vandepoele K."/>
            <person name="Grando S.M."/>
            <person name="Toppo S."/>
            <person name="Moser C."/>
            <person name="Lanchbury J."/>
            <person name="Bogden R."/>
            <person name="Skolnick M."/>
            <person name="Sgaramella V."/>
            <person name="Bhatnagar S.K."/>
            <person name="Fontana P."/>
            <person name="Gutin A."/>
            <person name="Van de Peer Y."/>
            <person name="Salamini F."/>
            <person name="Viola R."/>
        </authorList>
    </citation>
    <scope>NUCLEOTIDE SEQUENCE</scope>
</reference>
<dbReference type="AlphaFoldDB" id="A5APW8"/>
<gene>
    <name evidence="2" type="ORF">VITISV_023277</name>
</gene>
<protein>
    <recommendedName>
        <fullName evidence="3">Integrase catalytic domain-containing protein</fullName>
    </recommendedName>
</protein>
<proteinExistence type="predicted"/>
<dbReference type="PANTHER" id="PTHR42648:SF26">
    <property type="entry name" value="INTEGRASE CATALYTIC DOMAIN-CONTAINING PROTEIN"/>
    <property type="match status" value="1"/>
</dbReference>
<keyword evidence="1" id="KW-0732">Signal</keyword>
<feature type="chain" id="PRO_5002679363" description="Integrase catalytic domain-containing protein" evidence="1">
    <location>
        <begin position="19"/>
        <end position="164"/>
    </location>
</feature>
<accession>A5APW8</accession>
<dbReference type="EMBL" id="AM431777">
    <property type="protein sequence ID" value="CAN69282.1"/>
    <property type="molecule type" value="Genomic_DNA"/>
</dbReference>
<sequence>MAPLNVGVALLIPDVVAGMAPATSPPVTDRVVPNPFKVADHHGARFATWTATVLISNRQMGRVVATDKRDGGLYVLERGHSVFISVLKKFTSNCFKAHLRTSGNHHQLSCPYSPAQNGCAERKHRHVTETGLALLFHSHTSPRFWVDAFSTAAYIINRLLVPLL</sequence>
<feature type="signal peptide" evidence="1">
    <location>
        <begin position="1"/>
        <end position="18"/>
    </location>
</feature>
<evidence type="ECO:0008006" key="3">
    <source>
        <dbReference type="Google" id="ProtNLM"/>
    </source>
</evidence>
<dbReference type="InterPro" id="IPR039537">
    <property type="entry name" value="Retrotran_Ty1/copia-like"/>
</dbReference>
<dbReference type="Gene3D" id="3.30.420.10">
    <property type="entry name" value="Ribonuclease H-like superfamily/Ribonuclease H"/>
    <property type="match status" value="1"/>
</dbReference>